<keyword evidence="2" id="KW-1185">Reference proteome</keyword>
<comment type="caution">
    <text evidence="1">The sequence shown here is derived from an EMBL/GenBank/DDBJ whole genome shotgun (WGS) entry which is preliminary data.</text>
</comment>
<protein>
    <submittedName>
        <fullName evidence="1">Uncharacterized protein</fullName>
    </submittedName>
</protein>
<dbReference type="EMBL" id="BAABJZ010000024">
    <property type="protein sequence ID" value="GAA4883693.1"/>
    <property type="molecule type" value="Genomic_DNA"/>
</dbReference>
<dbReference type="Proteomes" id="UP001499988">
    <property type="component" value="Unassembled WGS sequence"/>
</dbReference>
<organism evidence="1 2">
    <name type="scientific">Ferrimonas pelagia</name>
    <dbReference type="NCBI Taxonomy" id="1177826"/>
    <lineage>
        <taxon>Bacteria</taxon>
        <taxon>Pseudomonadati</taxon>
        <taxon>Pseudomonadota</taxon>
        <taxon>Gammaproteobacteria</taxon>
        <taxon>Alteromonadales</taxon>
        <taxon>Ferrimonadaceae</taxon>
        <taxon>Ferrimonas</taxon>
    </lineage>
</organism>
<sequence>MLVPELYSSPLVALATAGQGAPPPNNPVYLPSSLRSSKSAEQSRVARILACLSFVIVRSQPTRLEIALF</sequence>
<evidence type="ECO:0000313" key="1">
    <source>
        <dbReference type="EMBL" id="GAA4883693.1"/>
    </source>
</evidence>
<evidence type="ECO:0000313" key="2">
    <source>
        <dbReference type="Proteomes" id="UP001499988"/>
    </source>
</evidence>
<gene>
    <name evidence="1" type="ORF">GCM10023333_17430</name>
</gene>
<proteinExistence type="predicted"/>
<name>A0ABP9EPI3_9GAMM</name>
<accession>A0ABP9EPI3</accession>
<reference evidence="2" key="1">
    <citation type="journal article" date="2019" name="Int. J. Syst. Evol. Microbiol.">
        <title>The Global Catalogue of Microorganisms (GCM) 10K type strain sequencing project: providing services to taxonomists for standard genome sequencing and annotation.</title>
        <authorList>
            <consortium name="The Broad Institute Genomics Platform"/>
            <consortium name="The Broad Institute Genome Sequencing Center for Infectious Disease"/>
            <person name="Wu L."/>
            <person name="Ma J."/>
        </authorList>
    </citation>
    <scope>NUCLEOTIDE SEQUENCE [LARGE SCALE GENOMIC DNA]</scope>
    <source>
        <strain evidence="2">JCM 18401</strain>
    </source>
</reference>